<dbReference type="Pfam" id="PF26557">
    <property type="entry name" value="Cullin_AB"/>
    <property type="match status" value="1"/>
</dbReference>
<dbReference type="GO" id="GO:0031625">
    <property type="term" value="F:ubiquitin protein ligase binding"/>
    <property type="evidence" value="ECO:0007669"/>
    <property type="project" value="InterPro"/>
</dbReference>
<dbReference type="HOGENOM" id="CLU_007149_4_0_1"/>
<name>G3ARN7_SPAPN</name>
<gene>
    <name evidence="3" type="ORF">SPAPADRAFT_141567</name>
</gene>
<organism evidence="4">
    <name type="scientific">Spathaspora passalidarum (strain NRRL Y-27907 / 11-Y1)</name>
    <dbReference type="NCBI Taxonomy" id="619300"/>
    <lineage>
        <taxon>Eukaryota</taxon>
        <taxon>Fungi</taxon>
        <taxon>Dikarya</taxon>
        <taxon>Ascomycota</taxon>
        <taxon>Saccharomycotina</taxon>
        <taxon>Pichiomycetes</taxon>
        <taxon>Debaryomycetaceae</taxon>
        <taxon>Spathaspora</taxon>
    </lineage>
</organism>
<dbReference type="FunCoup" id="G3ARN7">
    <property type="interactions" value="643"/>
</dbReference>
<sequence>MNIEITSKVISQIIPRPGLYDLGGDLDNDIQIVLDWLSPYYPENLNNNKPTKIVDPSVRVKKAIHGYLKHESNQIEFVMVYINTISSQFETKFVADLSFLEYIHMVRQLSHYYNCHLDYLNLTNRSRMIFTRKLNLLINSKLSHTKMEEYFAERLFGDLSSQSHFELIDVITTLTSINLTNELNSTMIQLAISTIKRNIKEIATEKWTVPILDSINNCITTQIYPTFSLVTSYTESPAASYLSSLNTTAHDELVHLRISEIYTMVSTYPSSIPALEELHLCLTSSTKRRQLTTSFIDSMRKHLLHSGADTVDIIHIYIKTMQSFLIIDPRGVLLDQVIRPARKYLRTRDDVVIKLVHGMLNNNPSSKLYELAVELTRKQESIVRDEGLKWTPDPIDALADFKRGKHDVIESLLSIFTSKEVFIDEFTRLFGKQLIEGGDVQDIEEKLVLLKSRFGNDLFTMLDIMIRDIRQSGLYQGDLLRMSVLSHLYWPSSMLEHDSFSVPDLIQQRFDEFKSQFINDKPGRTVKHIPSLGSVTLELEINHETKSFVVTPLQAAIIDLFNEKSDEVSVNDAATKLSISEYTATQALNFWVDEKVLMKLTSTLYIANEDDESF</sequence>
<dbReference type="InterPro" id="IPR044554">
    <property type="entry name" value="ANAPC2"/>
</dbReference>
<dbReference type="InParanoid" id="G3ARN7"/>
<dbReference type="RefSeq" id="XP_007376568.1">
    <property type="nucleotide sequence ID" value="XM_007376506.1"/>
</dbReference>
<feature type="domain" description="Cullin family profile" evidence="2">
    <location>
        <begin position="412"/>
        <end position="592"/>
    </location>
</feature>
<dbReference type="Proteomes" id="UP000000709">
    <property type="component" value="Unassembled WGS sequence"/>
</dbReference>
<evidence type="ECO:0000256" key="1">
    <source>
        <dbReference type="PROSITE-ProRule" id="PRU00330"/>
    </source>
</evidence>
<dbReference type="GO" id="GO:0005680">
    <property type="term" value="C:anaphase-promoting complex"/>
    <property type="evidence" value="ECO:0007669"/>
    <property type="project" value="TreeGrafter"/>
</dbReference>
<evidence type="ECO:0000259" key="2">
    <source>
        <dbReference type="PROSITE" id="PS50069"/>
    </source>
</evidence>
<dbReference type="InterPro" id="IPR036317">
    <property type="entry name" value="Cullin_homology_sf"/>
</dbReference>
<protein>
    <recommendedName>
        <fullName evidence="2">Cullin family profile domain-containing protein</fullName>
    </recommendedName>
</protein>
<dbReference type="SMART" id="SM00182">
    <property type="entry name" value="CULLIN"/>
    <property type="match status" value="1"/>
</dbReference>
<dbReference type="GeneID" id="18870383"/>
<dbReference type="GO" id="GO:0006511">
    <property type="term" value="P:ubiquitin-dependent protein catabolic process"/>
    <property type="evidence" value="ECO:0007669"/>
    <property type="project" value="InterPro"/>
</dbReference>
<dbReference type="OrthoDB" id="5581181at2759"/>
<dbReference type="SUPFAM" id="SSF75632">
    <property type="entry name" value="Cullin homology domain"/>
    <property type="match status" value="1"/>
</dbReference>
<dbReference type="EMBL" id="GL996503">
    <property type="protein sequence ID" value="EGW31790.1"/>
    <property type="molecule type" value="Genomic_DNA"/>
</dbReference>
<dbReference type="AlphaFoldDB" id="G3ARN7"/>
<evidence type="ECO:0000313" key="4">
    <source>
        <dbReference type="Proteomes" id="UP000000709"/>
    </source>
</evidence>
<proteinExistence type="inferred from homology"/>
<evidence type="ECO:0000313" key="3">
    <source>
        <dbReference type="EMBL" id="EGW31790.1"/>
    </source>
</evidence>
<dbReference type="InterPro" id="IPR057975">
    <property type="entry name" value="TPR_ANAPC2"/>
</dbReference>
<keyword evidence="4" id="KW-1185">Reference proteome</keyword>
<dbReference type="PANTHER" id="PTHR45957:SF1">
    <property type="entry name" value="ANAPHASE-PROMOTING COMPLEX SUBUNIT 2"/>
    <property type="match status" value="1"/>
</dbReference>
<dbReference type="Pfam" id="PF25773">
    <property type="entry name" value="TPR_ANAPC2"/>
    <property type="match status" value="1"/>
</dbReference>
<dbReference type="STRING" id="619300.G3ARN7"/>
<comment type="similarity">
    <text evidence="1">Belongs to the cullin family.</text>
</comment>
<dbReference type="eggNOG" id="KOG2165">
    <property type="taxonomic scope" value="Eukaryota"/>
</dbReference>
<dbReference type="GO" id="GO:0070979">
    <property type="term" value="P:protein K11-linked ubiquitination"/>
    <property type="evidence" value="ECO:0007669"/>
    <property type="project" value="TreeGrafter"/>
</dbReference>
<accession>G3ARN7</accession>
<dbReference type="InterPro" id="IPR016158">
    <property type="entry name" value="Cullin_homology"/>
</dbReference>
<dbReference type="Gene3D" id="3.30.230.130">
    <property type="entry name" value="Cullin, Chain C, Domain 2"/>
    <property type="match status" value="1"/>
</dbReference>
<dbReference type="GO" id="GO:0007091">
    <property type="term" value="P:metaphase/anaphase transition of mitotic cell cycle"/>
    <property type="evidence" value="ECO:0007669"/>
    <property type="project" value="TreeGrafter"/>
</dbReference>
<reference evidence="3 4" key="1">
    <citation type="journal article" date="2011" name="Proc. Natl. Acad. Sci. U.S.A.">
        <title>Comparative genomics of xylose-fermenting fungi for enhanced biofuel production.</title>
        <authorList>
            <person name="Wohlbach D.J."/>
            <person name="Kuo A."/>
            <person name="Sato T.K."/>
            <person name="Potts K.M."/>
            <person name="Salamov A.A."/>
            <person name="LaButti K.M."/>
            <person name="Sun H."/>
            <person name="Clum A."/>
            <person name="Pangilinan J.L."/>
            <person name="Lindquist E.A."/>
            <person name="Lucas S."/>
            <person name="Lapidus A."/>
            <person name="Jin M."/>
            <person name="Gunawan C."/>
            <person name="Balan V."/>
            <person name="Dale B.E."/>
            <person name="Jeffries T.W."/>
            <person name="Zinkel R."/>
            <person name="Barry K.W."/>
            <person name="Grigoriev I.V."/>
            <person name="Gasch A.P."/>
        </authorList>
    </citation>
    <scope>NUCLEOTIDE SEQUENCE [LARGE SCALE GENOMIC DNA]</scope>
    <source>
        <strain evidence="4">NRRL Y-27907 / 11-Y1</strain>
    </source>
</reference>
<dbReference type="PROSITE" id="PS50069">
    <property type="entry name" value="CULLIN_2"/>
    <property type="match status" value="1"/>
</dbReference>
<dbReference type="InterPro" id="IPR059120">
    <property type="entry name" value="Cullin-like_AB"/>
</dbReference>
<dbReference type="OMA" id="ERYYEFP"/>
<dbReference type="PANTHER" id="PTHR45957">
    <property type="entry name" value="ANAPHASE-PROMOTING COMPLEX SUBUNIT 2"/>
    <property type="match status" value="1"/>
</dbReference>
<dbReference type="KEGG" id="spaa:SPAPADRAFT_141567"/>